<dbReference type="SUPFAM" id="SSF52833">
    <property type="entry name" value="Thioredoxin-like"/>
    <property type="match status" value="1"/>
</dbReference>
<reference evidence="2 3" key="1">
    <citation type="submission" date="2019-02" db="EMBL/GenBank/DDBJ databases">
        <authorList>
            <consortium name="Pathogen Informatics"/>
        </authorList>
    </citation>
    <scope>NUCLEOTIDE SEQUENCE [LARGE SCALE GENOMIC DNA]</scope>
    <source>
        <strain evidence="2 3">3012STDY6756503</strain>
    </source>
</reference>
<evidence type="ECO:0000256" key="1">
    <source>
        <dbReference type="SAM" id="MobiDB-lite"/>
    </source>
</evidence>
<dbReference type="Proteomes" id="UP000360750">
    <property type="component" value="Unassembled WGS sequence"/>
</dbReference>
<feature type="region of interest" description="Disordered" evidence="1">
    <location>
        <begin position="280"/>
        <end position="304"/>
    </location>
</feature>
<evidence type="ECO:0000313" key="2">
    <source>
        <dbReference type="EMBL" id="VFA88382.1"/>
    </source>
</evidence>
<accession>A0ABD7V236</accession>
<gene>
    <name evidence="2" type="ORF">NCTC8139_01927</name>
</gene>
<dbReference type="Gene3D" id="3.40.30.10">
    <property type="entry name" value="Glutaredoxin"/>
    <property type="match status" value="1"/>
</dbReference>
<dbReference type="AlphaFoldDB" id="A0ABD7V236"/>
<proteinExistence type="predicted"/>
<dbReference type="InterPro" id="IPR053977">
    <property type="entry name" value="Rv2466c-like"/>
</dbReference>
<name>A0ABD7V236_9ACTN</name>
<feature type="region of interest" description="Disordered" evidence="1">
    <location>
        <begin position="30"/>
        <end position="55"/>
    </location>
</feature>
<dbReference type="InterPro" id="IPR036249">
    <property type="entry name" value="Thioredoxin-like_sf"/>
</dbReference>
<dbReference type="EMBL" id="CAACYD010000006">
    <property type="protein sequence ID" value="VFA88382.1"/>
    <property type="molecule type" value="Genomic_DNA"/>
</dbReference>
<evidence type="ECO:0000313" key="3">
    <source>
        <dbReference type="Proteomes" id="UP000360750"/>
    </source>
</evidence>
<protein>
    <recommendedName>
        <fullName evidence="4">DSBA-like thioredoxin domain-containing protein</fullName>
    </recommendedName>
</protein>
<evidence type="ECO:0008006" key="4">
    <source>
        <dbReference type="Google" id="ProtNLM"/>
    </source>
</evidence>
<dbReference type="Pfam" id="PF22234">
    <property type="entry name" value="Rv2466c-like"/>
    <property type="match status" value="1"/>
</dbReference>
<comment type="caution">
    <text evidence="2">The sequence shown here is derived from an EMBL/GenBank/DDBJ whole genome shotgun (WGS) entry which is preliminary data.</text>
</comment>
<sequence>MDAAQPGPAAGPIEELAFELLGQRPGIHEGRRRVGAAPEPHALESGSPRDSTADSTTVDAMADADIHFYFDPVCPFAYMTSKWVRKVRAQREYAVEWRFISLRVLNAHIDYAKHFPPEYEAGHTAGLRLLRVAASVRREHGPDAIDPLYAAWGRRFFDEHPGGSYAADGTDFRGTAEYVTAVLDDLGLPTHHAAALDDTGFDEEIKAETEEALALTGRDVGTPIIHFQPPNGVAFFGPVISRLPSDEDAVRLWDHVIGLAGFPGFAELKRSLREKPQLRSFGVSDAEVGEQEDWHGGSRRTQKG</sequence>
<organism evidence="2 3">
    <name type="scientific">Gordonia paraffinivorans</name>
    <dbReference type="NCBI Taxonomy" id="175628"/>
    <lineage>
        <taxon>Bacteria</taxon>
        <taxon>Bacillati</taxon>
        <taxon>Actinomycetota</taxon>
        <taxon>Actinomycetes</taxon>
        <taxon>Mycobacteriales</taxon>
        <taxon>Gordoniaceae</taxon>
        <taxon>Gordonia</taxon>
    </lineage>
</organism>